<dbReference type="Proteomes" id="UP000054630">
    <property type="component" value="Unassembled WGS sequence"/>
</dbReference>
<keyword evidence="2" id="KW-1185">Reference proteome</keyword>
<organism evidence="1 2">
    <name type="scientific">Trichinella nelsoni</name>
    <dbReference type="NCBI Taxonomy" id="6336"/>
    <lineage>
        <taxon>Eukaryota</taxon>
        <taxon>Metazoa</taxon>
        <taxon>Ecdysozoa</taxon>
        <taxon>Nematoda</taxon>
        <taxon>Enoplea</taxon>
        <taxon>Dorylaimia</taxon>
        <taxon>Trichinellida</taxon>
        <taxon>Trichinellidae</taxon>
        <taxon>Trichinella</taxon>
    </lineage>
</organism>
<protein>
    <submittedName>
        <fullName evidence="1">Uncharacterized protein</fullName>
    </submittedName>
</protein>
<reference evidence="1 2" key="1">
    <citation type="submission" date="2015-01" db="EMBL/GenBank/DDBJ databases">
        <title>Evolution of Trichinella species and genotypes.</title>
        <authorList>
            <person name="Korhonen P.K."/>
            <person name="Edoardo P."/>
            <person name="Giuseppe L.R."/>
            <person name="Gasser R.B."/>
        </authorList>
    </citation>
    <scope>NUCLEOTIDE SEQUENCE [LARGE SCALE GENOMIC DNA]</scope>
    <source>
        <strain evidence="1">ISS37</strain>
    </source>
</reference>
<dbReference type="AlphaFoldDB" id="A0A0V0RDX3"/>
<comment type="caution">
    <text evidence="1">The sequence shown here is derived from an EMBL/GenBank/DDBJ whole genome shotgun (WGS) entry which is preliminary data.</text>
</comment>
<gene>
    <name evidence="1" type="ORF">T07_9020</name>
</gene>
<proteinExistence type="predicted"/>
<feature type="non-terminal residue" evidence="1">
    <location>
        <position position="72"/>
    </location>
</feature>
<sequence length="72" mass="8758">MKFRIELGTNSKNVHILYYSFIYLALRRNIRSSSINCQEENLHIVFYQMLQQTGQLQKQLMTHRNQSILRWI</sequence>
<name>A0A0V0RDX3_9BILA</name>
<accession>A0A0V0RDX3</accession>
<dbReference type="EMBL" id="JYDL01000288">
    <property type="protein sequence ID" value="KRX12707.1"/>
    <property type="molecule type" value="Genomic_DNA"/>
</dbReference>
<evidence type="ECO:0000313" key="1">
    <source>
        <dbReference type="EMBL" id="KRX12707.1"/>
    </source>
</evidence>
<evidence type="ECO:0000313" key="2">
    <source>
        <dbReference type="Proteomes" id="UP000054630"/>
    </source>
</evidence>